<reference evidence="1 2" key="1">
    <citation type="submission" date="2017-10" db="EMBL/GenBank/DDBJ databases">
        <title>Comparative genomics in systemic dimorphic fungi from Ajellomycetaceae.</title>
        <authorList>
            <person name="Munoz J.F."/>
            <person name="Mcewen J.G."/>
            <person name="Clay O.K."/>
            <person name="Cuomo C.A."/>
        </authorList>
    </citation>
    <scope>NUCLEOTIDE SEQUENCE [LARGE SCALE GENOMIC DNA]</scope>
    <source>
        <strain evidence="1 2">UAMH4076</strain>
    </source>
</reference>
<comment type="caution">
    <text evidence="1">The sequence shown here is derived from an EMBL/GenBank/DDBJ whole genome shotgun (WGS) entry which is preliminary data.</text>
</comment>
<gene>
    <name evidence="1" type="ORF">GX50_08911</name>
</gene>
<sequence length="35" mass="3955">MKVLDLLEPTQFTPNPHSPIQIANNIVSKLQDTHN</sequence>
<accession>A0A2B7YW91</accession>
<keyword evidence="2" id="KW-1185">Reference proteome</keyword>
<evidence type="ECO:0000313" key="2">
    <source>
        <dbReference type="Proteomes" id="UP000226031"/>
    </source>
</evidence>
<dbReference type="EMBL" id="PDND01000590">
    <property type="protein sequence ID" value="PGH28354.1"/>
    <property type="molecule type" value="Genomic_DNA"/>
</dbReference>
<dbReference type="Proteomes" id="UP000226031">
    <property type="component" value="Unassembled WGS sequence"/>
</dbReference>
<organism evidence="1 2">
    <name type="scientific">[Emmonsia] crescens</name>
    <dbReference type="NCBI Taxonomy" id="73230"/>
    <lineage>
        <taxon>Eukaryota</taxon>
        <taxon>Fungi</taxon>
        <taxon>Dikarya</taxon>
        <taxon>Ascomycota</taxon>
        <taxon>Pezizomycotina</taxon>
        <taxon>Eurotiomycetes</taxon>
        <taxon>Eurotiomycetidae</taxon>
        <taxon>Onygenales</taxon>
        <taxon>Ajellomycetaceae</taxon>
        <taxon>Emergomyces</taxon>
    </lineage>
</organism>
<dbReference type="AlphaFoldDB" id="A0A2B7YW91"/>
<proteinExistence type="predicted"/>
<name>A0A2B7YW91_9EURO</name>
<protein>
    <submittedName>
        <fullName evidence="1">Uncharacterized protein</fullName>
    </submittedName>
</protein>
<evidence type="ECO:0000313" key="1">
    <source>
        <dbReference type="EMBL" id="PGH28354.1"/>
    </source>
</evidence>